<comment type="subcellular location">
    <subcellularLocation>
        <location evidence="1">Membrane</location>
        <topology evidence="1">Multi-pass membrane protein</topology>
    </subcellularLocation>
</comment>
<comment type="caution">
    <text evidence="7">The sequence shown here is derived from an EMBL/GenBank/DDBJ whole genome shotgun (WGS) entry which is preliminary data.</text>
</comment>
<dbReference type="RefSeq" id="WP_135442777.1">
    <property type="nucleotide sequence ID" value="NZ_SRLE01000006.1"/>
</dbReference>
<dbReference type="InterPro" id="IPR037272">
    <property type="entry name" value="SNS_sf"/>
</dbReference>
<evidence type="ECO:0000256" key="3">
    <source>
        <dbReference type="ARBA" id="ARBA00022692"/>
    </source>
</evidence>
<feature type="transmembrane region" description="Helical" evidence="6">
    <location>
        <begin position="179"/>
        <end position="199"/>
    </location>
</feature>
<evidence type="ECO:0000256" key="5">
    <source>
        <dbReference type="ARBA" id="ARBA00023136"/>
    </source>
</evidence>
<evidence type="ECO:0000256" key="2">
    <source>
        <dbReference type="ARBA" id="ARBA00022448"/>
    </source>
</evidence>
<keyword evidence="4 6" id="KW-1133">Transmembrane helix</keyword>
<dbReference type="PANTHER" id="PTHR42948">
    <property type="entry name" value="TRANSPORTER"/>
    <property type="match status" value="1"/>
</dbReference>
<dbReference type="Pfam" id="PF00209">
    <property type="entry name" value="SNF"/>
    <property type="match status" value="2"/>
</dbReference>
<feature type="transmembrane region" description="Helical" evidence="6">
    <location>
        <begin position="96"/>
        <end position="120"/>
    </location>
</feature>
<evidence type="ECO:0000313" key="8">
    <source>
        <dbReference type="Proteomes" id="UP000298050"/>
    </source>
</evidence>
<feature type="transmembrane region" description="Helical" evidence="6">
    <location>
        <begin position="387"/>
        <end position="406"/>
    </location>
</feature>
<gene>
    <name evidence="7" type="ORF">E4634_08430</name>
</gene>
<dbReference type="OrthoDB" id="9762833at2"/>
<protein>
    <submittedName>
        <fullName evidence="7">Sodium-dependent transporter</fullName>
    </submittedName>
</protein>
<dbReference type="PROSITE" id="PS50267">
    <property type="entry name" value="NA_NEUROTRAN_SYMP_3"/>
    <property type="match status" value="1"/>
</dbReference>
<organism evidence="7 8">
    <name type="scientific">Mangrovimicrobium sediminis</name>
    <dbReference type="NCBI Taxonomy" id="2562682"/>
    <lineage>
        <taxon>Bacteria</taxon>
        <taxon>Pseudomonadati</taxon>
        <taxon>Pseudomonadota</taxon>
        <taxon>Gammaproteobacteria</taxon>
        <taxon>Cellvibrionales</taxon>
        <taxon>Halieaceae</taxon>
        <taxon>Mangrovimicrobium</taxon>
    </lineage>
</organism>
<feature type="transmembrane region" description="Helical" evidence="6">
    <location>
        <begin position="48"/>
        <end position="75"/>
    </location>
</feature>
<proteinExistence type="predicted"/>
<feature type="transmembrane region" description="Helical" evidence="6">
    <location>
        <begin position="224"/>
        <end position="247"/>
    </location>
</feature>
<feature type="transmembrane region" description="Helical" evidence="6">
    <location>
        <begin position="427"/>
        <end position="448"/>
    </location>
</feature>
<feature type="transmembrane region" description="Helical" evidence="6">
    <location>
        <begin position="351"/>
        <end position="375"/>
    </location>
</feature>
<keyword evidence="3 6" id="KW-0812">Transmembrane</keyword>
<dbReference type="GO" id="GO:0016020">
    <property type="term" value="C:membrane"/>
    <property type="evidence" value="ECO:0007669"/>
    <property type="project" value="UniProtKB-SubCell"/>
</dbReference>
<keyword evidence="2" id="KW-0813">Transport</keyword>
<evidence type="ECO:0000256" key="1">
    <source>
        <dbReference type="ARBA" id="ARBA00004141"/>
    </source>
</evidence>
<dbReference type="InterPro" id="IPR000175">
    <property type="entry name" value="Na/ntran_symport"/>
</dbReference>
<keyword evidence="5 6" id="KW-0472">Membrane</keyword>
<feature type="transmembrane region" description="Helical" evidence="6">
    <location>
        <begin position="259"/>
        <end position="281"/>
    </location>
</feature>
<dbReference type="Proteomes" id="UP000298050">
    <property type="component" value="Unassembled WGS sequence"/>
</dbReference>
<reference evidence="7 8" key="1">
    <citation type="submission" date="2019-04" db="EMBL/GenBank/DDBJ databases">
        <title>Taxonomy of novel Haliea sp. from mangrove soil of West Coast of India.</title>
        <authorList>
            <person name="Verma A."/>
            <person name="Kumar P."/>
            <person name="Krishnamurthi S."/>
        </authorList>
    </citation>
    <scope>NUCLEOTIDE SEQUENCE [LARGE SCALE GENOMIC DNA]</scope>
    <source>
        <strain evidence="7 8">SAOS-164</strain>
    </source>
</reference>
<accession>A0A4Z0M3P6</accession>
<dbReference type="AlphaFoldDB" id="A0A4Z0M3P6"/>
<name>A0A4Z0M3P6_9GAMM</name>
<evidence type="ECO:0000313" key="7">
    <source>
        <dbReference type="EMBL" id="TGD74149.1"/>
    </source>
</evidence>
<feature type="transmembrane region" description="Helical" evidence="6">
    <location>
        <begin position="18"/>
        <end position="36"/>
    </location>
</feature>
<dbReference type="PANTHER" id="PTHR42948:SF1">
    <property type="entry name" value="TRANSPORTER"/>
    <property type="match status" value="1"/>
</dbReference>
<keyword evidence="8" id="KW-1185">Reference proteome</keyword>
<sequence length="450" mass="47421">MAAGPTVSLVGWRSRTTFVLALAAASVGVGSLWRFAWLMGSNGSAAFLLTYVACLLLVAVPLCCAEAALGCTGRASPLLAIRRAAQGSEVSGQWRWLGLLAAFTGFLLAGSQVVVAGWSLGYLNLMRGDVFSAASVPEVAKRFGDLVEDTAMQIRWQSVFVVLLTGVLALGVRRGLSLLFWLAVPAMLALLALLVSFAFDTGDLEATRNFLFNTRLLDFDVESALLALGQALLAMGTGVGAVLMFGAYSPDGAPIGRSVMAVALFHTVVALLAGLALLPLVTASNMLPAGGPGLVFIGAPYAYGNLIQGEFYGVLFYALMGITALAAAVAMLEPAVALVNQHLGLSRPAAAAAVTLPLWILAWAIAASVSSYGWMGQHNLLVSVDHLAARLLLPLVALGTAVFVGWRLRADVLRPRFAREADLSFSLWRGLLRYITPPALALILWAGYFR</sequence>
<evidence type="ECO:0000256" key="4">
    <source>
        <dbReference type="ARBA" id="ARBA00022989"/>
    </source>
</evidence>
<dbReference type="SUPFAM" id="SSF161070">
    <property type="entry name" value="SNF-like"/>
    <property type="match status" value="1"/>
</dbReference>
<dbReference type="PRINTS" id="PR00176">
    <property type="entry name" value="NANEUSMPORT"/>
</dbReference>
<evidence type="ECO:0000256" key="6">
    <source>
        <dbReference type="SAM" id="Phobius"/>
    </source>
</evidence>
<feature type="transmembrane region" description="Helical" evidence="6">
    <location>
        <begin position="154"/>
        <end position="172"/>
    </location>
</feature>
<dbReference type="EMBL" id="SRLE01000006">
    <property type="protein sequence ID" value="TGD74149.1"/>
    <property type="molecule type" value="Genomic_DNA"/>
</dbReference>
<feature type="transmembrane region" description="Helical" evidence="6">
    <location>
        <begin position="314"/>
        <end position="339"/>
    </location>
</feature>